<dbReference type="Proteomes" id="UP000620075">
    <property type="component" value="Unassembled WGS sequence"/>
</dbReference>
<feature type="transmembrane region" description="Helical" evidence="6">
    <location>
        <begin position="78"/>
        <end position="100"/>
    </location>
</feature>
<feature type="transmembrane region" description="Helical" evidence="6">
    <location>
        <begin position="106"/>
        <end position="127"/>
    </location>
</feature>
<dbReference type="EMBL" id="JAEKNQ010000054">
    <property type="protein sequence ID" value="MBJ7604153.1"/>
    <property type="molecule type" value="Genomic_DNA"/>
</dbReference>
<keyword evidence="4 6" id="KW-1133">Transmembrane helix</keyword>
<feature type="transmembrane region" description="Helical" evidence="6">
    <location>
        <begin position="259"/>
        <end position="281"/>
    </location>
</feature>
<accession>A0A934KJX5</accession>
<comment type="caution">
    <text evidence="7">The sequence shown here is derived from an EMBL/GenBank/DDBJ whole genome shotgun (WGS) entry which is preliminary data.</text>
</comment>
<evidence type="ECO:0000256" key="4">
    <source>
        <dbReference type="ARBA" id="ARBA00022989"/>
    </source>
</evidence>
<evidence type="ECO:0000256" key="2">
    <source>
        <dbReference type="ARBA" id="ARBA00022448"/>
    </source>
</evidence>
<evidence type="ECO:0000256" key="5">
    <source>
        <dbReference type="ARBA" id="ARBA00023136"/>
    </source>
</evidence>
<sequence length="332" mass="34508">MPDVLLVVTILVALGFDFTNGFHDTANAIATSVSTRALTPRLAVLLSATFNLIGALVTVLVFGGAVSNTIAKLLMQPTLIVILAGLLGAIVWNLVTWYLGLPSSSTHAFVGALLGAGVAAGGSFTAIRWSEVGKVLTWLVLSPPIGFLVAALLMVGVYWAFRHARPVRANRYFRYGQVVTAAFVSYSHGGNDAQKSMAAMGMALLATGHLHKFMIPAWVVLLAAAAIGFGTYAGGWRIIRTLGWRIYKLEPATGMGAQLSGAGTILLATVFGAPVSTTHVVTGSVMGAGAPRRLTAAGWGVGANIVAAWLLTIPASATIGWVLYAILHTAGV</sequence>
<keyword evidence="3 6" id="KW-0812">Transmembrane</keyword>
<organism evidence="7 8">
    <name type="scientific">Candidatus Dormiibacter inghamiae</name>
    <dbReference type="NCBI Taxonomy" id="3127013"/>
    <lineage>
        <taxon>Bacteria</taxon>
        <taxon>Bacillati</taxon>
        <taxon>Candidatus Dormiibacterota</taxon>
        <taxon>Candidatus Dormibacteria</taxon>
        <taxon>Candidatus Dormibacterales</taxon>
        <taxon>Candidatus Dormibacteraceae</taxon>
        <taxon>Candidatus Dormiibacter</taxon>
    </lineage>
</organism>
<protein>
    <submittedName>
        <fullName evidence="7">Inorganic phosphate transporter</fullName>
    </submittedName>
</protein>
<dbReference type="GO" id="GO:0035435">
    <property type="term" value="P:phosphate ion transmembrane transport"/>
    <property type="evidence" value="ECO:0007669"/>
    <property type="project" value="TreeGrafter"/>
</dbReference>
<evidence type="ECO:0000313" key="7">
    <source>
        <dbReference type="EMBL" id="MBJ7604153.1"/>
    </source>
</evidence>
<gene>
    <name evidence="7" type="ORF">JF888_13325</name>
</gene>
<comment type="subcellular location">
    <subcellularLocation>
        <location evidence="1">Membrane</location>
        <topology evidence="1">Multi-pass membrane protein</topology>
    </subcellularLocation>
</comment>
<evidence type="ECO:0000256" key="3">
    <source>
        <dbReference type="ARBA" id="ARBA00022692"/>
    </source>
</evidence>
<dbReference type="AlphaFoldDB" id="A0A934KJX5"/>
<dbReference type="GO" id="GO:0016020">
    <property type="term" value="C:membrane"/>
    <property type="evidence" value="ECO:0007669"/>
    <property type="project" value="UniProtKB-SubCell"/>
</dbReference>
<evidence type="ECO:0000313" key="8">
    <source>
        <dbReference type="Proteomes" id="UP000620075"/>
    </source>
</evidence>
<dbReference type="RefSeq" id="WP_338181306.1">
    <property type="nucleotide sequence ID" value="NZ_JAEKNQ010000054.1"/>
</dbReference>
<reference evidence="7 8" key="1">
    <citation type="submission" date="2020-10" db="EMBL/GenBank/DDBJ databases">
        <title>Ca. Dormibacterota MAGs.</title>
        <authorList>
            <person name="Montgomery K."/>
        </authorList>
    </citation>
    <scope>NUCLEOTIDE SEQUENCE [LARGE SCALE GENOMIC DNA]</scope>
    <source>
        <strain evidence="7">SC8811_S16_3</strain>
    </source>
</reference>
<feature type="transmembrane region" description="Helical" evidence="6">
    <location>
        <begin position="301"/>
        <end position="327"/>
    </location>
</feature>
<feature type="transmembrane region" description="Helical" evidence="6">
    <location>
        <begin position="215"/>
        <end position="239"/>
    </location>
</feature>
<dbReference type="InterPro" id="IPR001204">
    <property type="entry name" value="Phos_transporter"/>
</dbReference>
<evidence type="ECO:0000256" key="1">
    <source>
        <dbReference type="ARBA" id="ARBA00004141"/>
    </source>
</evidence>
<dbReference type="PANTHER" id="PTHR11101:SF80">
    <property type="entry name" value="PHOSPHATE TRANSPORTER"/>
    <property type="match status" value="1"/>
</dbReference>
<proteinExistence type="predicted"/>
<keyword evidence="2" id="KW-0813">Transport</keyword>
<name>A0A934KJX5_9BACT</name>
<dbReference type="PANTHER" id="PTHR11101">
    <property type="entry name" value="PHOSPHATE TRANSPORTER"/>
    <property type="match status" value="1"/>
</dbReference>
<dbReference type="Pfam" id="PF01384">
    <property type="entry name" value="PHO4"/>
    <property type="match status" value="1"/>
</dbReference>
<keyword evidence="5 6" id="KW-0472">Membrane</keyword>
<feature type="transmembrane region" description="Helical" evidence="6">
    <location>
        <begin position="139"/>
        <end position="161"/>
    </location>
</feature>
<evidence type="ECO:0000256" key="6">
    <source>
        <dbReference type="SAM" id="Phobius"/>
    </source>
</evidence>
<feature type="transmembrane region" description="Helical" evidence="6">
    <location>
        <begin position="44"/>
        <end position="66"/>
    </location>
</feature>
<dbReference type="GO" id="GO:0005315">
    <property type="term" value="F:phosphate transmembrane transporter activity"/>
    <property type="evidence" value="ECO:0007669"/>
    <property type="project" value="InterPro"/>
</dbReference>